<comment type="function">
    <text evidence="5">Probably involved in the biogenesis of the COX complex.</text>
</comment>
<evidence type="ECO:0000256" key="2">
    <source>
        <dbReference type="ARBA" id="ARBA00022692"/>
    </source>
</evidence>
<dbReference type="Proteomes" id="UP000236544">
    <property type="component" value="Unassembled WGS sequence"/>
</dbReference>
<dbReference type="AlphaFoldDB" id="A0A0P1KQ21"/>
<keyword evidence="2 5" id="KW-0812">Transmembrane</keyword>
<reference evidence="7" key="1">
    <citation type="submission" date="2015-10" db="EMBL/GenBank/DDBJ databases">
        <authorList>
            <person name="Devillers H."/>
        </authorList>
    </citation>
    <scope>NUCLEOTIDE SEQUENCE [LARGE SCALE GENOMIC DNA]</scope>
</reference>
<keyword evidence="5" id="KW-0999">Mitochondrion inner membrane</keyword>
<feature type="transmembrane region" description="Helical" evidence="5">
    <location>
        <begin position="60"/>
        <end position="80"/>
    </location>
</feature>
<dbReference type="GO" id="GO:0005743">
    <property type="term" value="C:mitochondrial inner membrane"/>
    <property type="evidence" value="ECO:0007669"/>
    <property type="project" value="UniProtKB-SubCell"/>
</dbReference>
<proteinExistence type="inferred from homology"/>
<dbReference type="PANTHER" id="PTHR23427:SF2">
    <property type="entry name" value="SURFEIT LOCUS PROTEIN 1"/>
    <property type="match status" value="1"/>
</dbReference>
<dbReference type="GO" id="GO:0033617">
    <property type="term" value="P:mitochondrial respiratory chain complex IV assembly"/>
    <property type="evidence" value="ECO:0007669"/>
    <property type="project" value="TreeGrafter"/>
</dbReference>
<evidence type="ECO:0000256" key="4">
    <source>
        <dbReference type="ARBA" id="ARBA00023136"/>
    </source>
</evidence>
<dbReference type="EMBL" id="LN890563">
    <property type="protein sequence ID" value="CUS21901.1"/>
    <property type="molecule type" value="Genomic_DNA"/>
</dbReference>
<keyword evidence="5" id="KW-0496">Mitochondrion</keyword>
<evidence type="ECO:0000256" key="5">
    <source>
        <dbReference type="RuleBase" id="RU363076"/>
    </source>
</evidence>
<keyword evidence="4 5" id="KW-0472">Membrane</keyword>
<dbReference type="OrthoDB" id="10040024at2759"/>
<comment type="subcellular location">
    <subcellularLocation>
        <location evidence="1">Membrane</location>
    </subcellularLocation>
    <subcellularLocation>
        <location evidence="5">Mitochondrion inner membrane</location>
        <topology evidence="5">Multi-pass membrane protein</topology>
    </subcellularLocation>
</comment>
<evidence type="ECO:0000256" key="1">
    <source>
        <dbReference type="ARBA" id="ARBA00004370"/>
    </source>
</evidence>
<dbReference type="InterPro" id="IPR045214">
    <property type="entry name" value="Surf1/Surf4"/>
</dbReference>
<evidence type="ECO:0000256" key="3">
    <source>
        <dbReference type="ARBA" id="ARBA00022989"/>
    </source>
</evidence>
<evidence type="ECO:0000313" key="7">
    <source>
        <dbReference type="Proteomes" id="UP000236544"/>
    </source>
</evidence>
<feature type="transmembrane region" description="Helical" evidence="5">
    <location>
        <begin position="319"/>
        <end position="338"/>
    </location>
</feature>
<comment type="similarity">
    <text evidence="5">Belongs to the SURF1 family.</text>
</comment>
<keyword evidence="3 5" id="KW-1133">Transmembrane helix</keyword>
<protein>
    <recommendedName>
        <fullName evidence="5">SURF1-like protein</fullName>
    </recommendedName>
</protein>
<dbReference type="InterPro" id="IPR002994">
    <property type="entry name" value="Surf1/Shy1"/>
</dbReference>
<name>A0A0P1KQ21_9SACH</name>
<organism evidence="6 7">
    <name type="scientific">Lachancea quebecensis</name>
    <dbReference type="NCBI Taxonomy" id="1654605"/>
    <lineage>
        <taxon>Eukaryota</taxon>
        <taxon>Fungi</taxon>
        <taxon>Dikarya</taxon>
        <taxon>Ascomycota</taxon>
        <taxon>Saccharomycotina</taxon>
        <taxon>Saccharomycetes</taxon>
        <taxon>Saccharomycetales</taxon>
        <taxon>Saccharomycetaceae</taxon>
        <taxon>Lachancea</taxon>
    </lineage>
</organism>
<dbReference type="PROSITE" id="PS50895">
    <property type="entry name" value="SURF1"/>
    <property type="match status" value="1"/>
</dbReference>
<keyword evidence="7" id="KW-1185">Reference proteome</keyword>
<dbReference type="Pfam" id="PF02104">
    <property type="entry name" value="SURF1"/>
    <property type="match status" value="1"/>
</dbReference>
<dbReference type="PANTHER" id="PTHR23427">
    <property type="entry name" value="SURFEIT LOCUS PROTEIN"/>
    <property type="match status" value="1"/>
</dbReference>
<dbReference type="CDD" id="cd06662">
    <property type="entry name" value="SURF1"/>
    <property type="match status" value="1"/>
</dbReference>
<sequence length="363" mass="42157">MLARVLAQDALKRSVLRVRPRAFYQPFRRSVKTSSVDWKPIKSSKTPDDEKHKKPFTRMIFLSLMIAMPVVAFYLGSWQLRRLKWKTNLIALCEDRLTFPATPLPKDFPPDQAENWEYRKVKVKGEFQHDKELFVGPRVRNGVKGYLLFTPFVRKDTGEKLLIERGWISEEKVVPTSRRLEHLSVPEGDNVEIECLVRVPRSKGTFQWDKTDQDSRLWQIIDIPEMCAASGASPLHLQAIYDLKDHNWSLAESSSPAAKGSWWKFWQKPQSPEEPLLDTKTNLAEDPEMAEFNEYQFVKSGVPIGKVPKIDLKNNHLQYLFTWYGLSFLSTIFLIVALRRNRGGAVSQAQLKRDKLRHAKKYM</sequence>
<gene>
    <name evidence="6" type="ORF">LAQU0_S04e03422g</name>
</gene>
<evidence type="ECO:0000313" key="6">
    <source>
        <dbReference type="EMBL" id="CUS21901.1"/>
    </source>
</evidence>
<accession>A0A0P1KQ21</accession>